<comment type="caution">
    <text evidence="1">The sequence shown here is derived from an EMBL/GenBank/DDBJ whole genome shotgun (WGS) entry which is preliminary data.</text>
</comment>
<protein>
    <submittedName>
        <fullName evidence="1">Uncharacterized protein</fullName>
    </submittedName>
</protein>
<organism evidence="1 2">
    <name type="scientific">Geotrichum galactomycetum</name>
    <dbReference type="NCBI Taxonomy" id="27317"/>
    <lineage>
        <taxon>Eukaryota</taxon>
        <taxon>Fungi</taxon>
        <taxon>Dikarya</taxon>
        <taxon>Ascomycota</taxon>
        <taxon>Saccharomycotina</taxon>
        <taxon>Dipodascomycetes</taxon>
        <taxon>Dipodascales</taxon>
        <taxon>Dipodascaceae</taxon>
        <taxon>Geotrichum</taxon>
    </lineage>
</organism>
<dbReference type="EMBL" id="QVQA01000005">
    <property type="protein sequence ID" value="KAF5102474.1"/>
    <property type="molecule type" value="Genomic_DNA"/>
</dbReference>
<evidence type="ECO:0000313" key="2">
    <source>
        <dbReference type="Proteomes" id="UP000744676"/>
    </source>
</evidence>
<sequence>MDQLLDFSKDIDTDLLDRIVSVFFSGSASSAERSEADSVLKRFQDHPDAWTRAPKILQDCKQSQSKYIALSILDKIINTRWKALPSDERNGIKNFVAQLCVSWSNDDSVFKSQRALLNKANLTLVQILKQEWPANWPNFIPEIVGSSRTGLNVCENNMTILKLLCEEVFDFSAEQMTSVKAKTLKRQMREEFLEIYKLCIEVLEHADRPSLINATLQCLLRYFHWVQLSYIFETPIIELLVTKFLAPPEFRNVTLKCLTEIATTEKVDAYEPILYQMFVQSMTVVHGIIPSETNFKFAYESAGSLDQEFIQNLALFLSAYLSKYLKSIENQNNQALLEEVHLYLIKISQIEEREVFKICLDYWARLVAELYQEIEKIPISDLNPMVGHNFLHSFNAGGAANPETLAHYPLRKHKYNNILSSLRLVMIEKMVRPEEVLIVENDEGEIVREFVKESDTITLYKSIREVLVYLTHLDVVDTERIMTEKLARQSDGSEWSWNNLNTLCWAMGSISGAMNEEMEKHFLVLVIKELLSLTEKKKGKDNKAVVASNIMYIVGQYPRFLKAHWKFLKTVVNKLFEFMHETHEGVQDMACDTFIKIAIKCKRHFVALQQQEDEPFIEEIIRKLPDITSDLQPQQVQTFYEACGHIISAQNVKNIRERLLTELMRLPNMAWNGVIEQSKSDPELLTNPDNIKIIANIMKTNVSTCSSLGASFHTQLKLIYIDMLHLYRAVSQMISDAVAQQGDVATKTPRVRGLRTIKKEILKLIEAYISKAEDLDNIVNELASPLLGAVLSDYRTNVPDAREAEVLHCMNTLVNRVGKIAPEMVLNILENVFECTLDMINKTMNDYPEHRVEFFKLLRTINLESFPALLKLPEDVFKQTIDACLWGVKHDNREVESSGLYLTLELMTNMGDMHNELSHLFFKMFFKPIINDILYVLTDSDHKAGFKIQSQILAKFIDLCESNSINGPLYTSGEEAPEGTSNLEFFKIYFCSILISAFNHLQLGKVELFFTSLVQSHRDPVQFKQILRDFLVELKEFGGDDTAYLYVDDREKERQEREAEERERAKKVGGLIKPNDLDEDDL</sequence>
<gene>
    <name evidence="1" type="ORF">D0Z00_000401</name>
</gene>
<reference evidence="1 2" key="1">
    <citation type="journal article" date="2020" name="Front. Microbiol.">
        <title>Phenotypic and Genetic Characterization of the Cheese Ripening Yeast Geotrichum candidum.</title>
        <authorList>
            <person name="Perkins V."/>
            <person name="Vignola S."/>
            <person name="Lessard M.H."/>
            <person name="Plante P.L."/>
            <person name="Corbeil J."/>
            <person name="Dugat-Bony E."/>
            <person name="Frenette M."/>
            <person name="Labrie S."/>
        </authorList>
    </citation>
    <scope>NUCLEOTIDE SEQUENCE [LARGE SCALE GENOMIC DNA]</scope>
    <source>
        <strain evidence="1 2">LMA-1147</strain>
    </source>
</reference>
<keyword evidence="2" id="KW-1185">Reference proteome</keyword>
<name>A0ACB6VAU8_9ASCO</name>
<evidence type="ECO:0000313" key="1">
    <source>
        <dbReference type="EMBL" id="KAF5102474.1"/>
    </source>
</evidence>
<proteinExistence type="predicted"/>
<accession>A0ACB6VAU8</accession>
<dbReference type="Proteomes" id="UP000744676">
    <property type="component" value="Unassembled WGS sequence"/>
</dbReference>